<dbReference type="PROSITE" id="PS50982">
    <property type="entry name" value="MBD"/>
    <property type="match status" value="1"/>
</dbReference>
<dbReference type="AlphaFoldDB" id="A0A6J1GAC7"/>
<dbReference type="KEGG" id="cmos:111452236"/>
<keyword evidence="8" id="KW-1185">Reference proteome</keyword>
<feature type="compositionally biased region" description="Basic and acidic residues" evidence="6">
    <location>
        <begin position="57"/>
        <end position="69"/>
    </location>
</feature>
<feature type="compositionally biased region" description="Polar residues" evidence="6">
    <location>
        <begin position="36"/>
        <end position="53"/>
    </location>
</feature>
<feature type="region of interest" description="Disordered" evidence="6">
    <location>
        <begin position="181"/>
        <end position="205"/>
    </location>
</feature>
<dbReference type="GO" id="GO:0003677">
    <property type="term" value="F:DNA binding"/>
    <property type="evidence" value="ECO:0007669"/>
    <property type="project" value="UniProtKB-KW"/>
</dbReference>
<comment type="subcellular location">
    <subcellularLocation>
        <location evidence="1">Nucleus</location>
    </subcellularLocation>
</comment>
<keyword evidence="5" id="KW-0539">Nucleus</keyword>
<dbReference type="PANTHER" id="PTHR12396:SF46">
    <property type="entry name" value="METHYL-CPG-BINDING DOMAIN-CONTAINING PROTEIN 6"/>
    <property type="match status" value="1"/>
</dbReference>
<dbReference type="GO" id="GO:0005634">
    <property type="term" value="C:nucleus"/>
    <property type="evidence" value="ECO:0007669"/>
    <property type="project" value="UniProtKB-SubCell"/>
</dbReference>
<dbReference type="PANTHER" id="PTHR12396">
    <property type="entry name" value="METHYL-CPG BINDING PROTEIN, MBD"/>
    <property type="match status" value="1"/>
</dbReference>
<dbReference type="SUPFAM" id="SSF54171">
    <property type="entry name" value="DNA-binding domain"/>
    <property type="match status" value="1"/>
</dbReference>
<gene>
    <name evidence="9" type="primary">LOC111452236</name>
</gene>
<evidence type="ECO:0000313" key="9">
    <source>
        <dbReference type="RefSeq" id="XP_022948610.1"/>
    </source>
</evidence>
<evidence type="ECO:0000256" key="4">
    <source>
        <dbReference type="ARBA" id="ARBA00023163"/>
    </source>
</evidence>
<evidence type="ECO:0000259" key="7">
    <source>
        <dbReference type="PROSITE" id="PS50982"/>
    </source>
</evidence>
<evidence type="ECO:0000256" key="6">
    <source>
        <dbReference type="SAM" id="MobiDB-lite"/>
    </source>
</evidence>
<keyword evidence="4" id="KW-0804">Transcription</keyword>
<sequence length="262" mass="28634">MSASGTSFPDPDWPRQGSTRPDLPSPHHFPPDPLLSSGSFIDSSTARCGTLPSSPDYARDLDGNHRNKPDTSATLRSPLPADPLNPKKLPPDSPTPGNGDSSAPKKVSASRGTDASPKSALSERPNWLPPGWVVEDRVRASGATAGTVDKYYFDPKSGRRFRSKIEVLYFLETGTLRKRKKSLDGNVKSADGSEEPKSKKSSSNAKSAPLNFDFFNVPEKVEWVLTDPSQEAWTPFINNEKVPESTKREWVAAFQLLGRSKI</sequence>
<proteinExistence type="predicted"/>
<name>A0A6J1GAC7_CUCMO</name>
<evidence type="ECO:0000313" key="8">
    <source>
        <dbReference type="Proteomes" id="UP000504609"/>
    </source>
</evidence>
<evidence type="ECO:0000256" key="5">
    <source>
        <dbReference type="ARBA" id="ARBA00023242"/>
    </source>
</evidence>
<dbReference type="InterPro" id="IPR016177">
    <property type="entry name" value="DNA-bd_dom_sf"/>
</dbReference>
<protein>
    <submittedName>
        <fullName evidence="9">Methyl-CpG-binding domain-containing protein 5-like isoform X1</fullName>
    </submittedName>
</protein>
<dbReference type="GeneID" id="111452236"/>
<dbReference type="RefSeq" id="XP_022948610.1">
    <property type="nucleotide sequence ID" value="XM_023092842.1"/>
</dbReference>
<keyword evidence="3" id="KW-0238">DNA-binding</keyword>
<evidence type="ECO:0000256" key="2">
    <source>
        <dbReference type="ARBA" id="ARBA00023015"/>
    </source>
</evidence>
<accession>A0A6J1GAC7</accession>
<dbReference type="Proteomes" id="UP000504609">
    <property type="component" value="Unplaced"/>
</dbReference>
<organism evidence="8 9">
    <name type="scientific">Cucurbita moschata</name>
    <name type="common">Winter crookneck squash</name>
    <name type="synonym">Cucurbita pepo var. moschata</name>
    <dbReference type="NCBI Taxonomy" id="3662"/>
    <lineage>
        <taxon>Eukaryota</taxon>
        <taxon>Viridiplantae</taxon>
        <taxon>Streptophyta</taxon>
        <taxon>Embryophyta</taxon>
        <taxon>Tracheophyta</taxon>
        <taxon>Spermatophyta</taxon>
        <taxon>Magnoliopsida</taxon>
        <taxon>eudicotyledons</taxon>
        <taxon>Gunneridae</taxon>
        <taxon>Pentapetalae</taxon>
        <taxon>rosids</taxon>
        <taxon>fabids</taxon>
        <taxon>Cucurbitales</taxon>
        <taxon>Cucurbitaceae</taxon>
        <taxon>Cucurbiteae</taxon>
        <taxon>Cucurbita</taxon>
    </lineage>
</organism>
<dbReference type="Pfam" id="PF01429">
    <property type="entry name" value="MBD"/>
    <property type="match status" value="1"/>
</dbReference>
<reference evidence="9" key="1">
    <citation type="submission" date="2025-08" db="UniProtKB">
        <authorList>
            <consortium name="RefSeq"/>
        </authorList>
    </citation>
    <scope>IDENTIFICATION</scope>
    <source>
        <tissue evidence="9">Young leaves</tissue>
    </source>
</reference>
<feature type="domain" description="MBD" evidence="7">
    <location>
        <begin position="118"/>
        <end position="190"/>
    </location>
</feature>
<dbReference type="InterPro" id="IPR001739">
    <property type="entry name" value="Methyl_CpG_DNA-bd"/>
</dbReference>
<keyword evidence="2" id="KW-0805">Transcription regulation</keyword>
<evidence type="ECO:0000256" key="1">
    <source>
        <dbReference type="ARBA" id="ARBA00004123"/>
    </source>
</evidence>
<evidence type="ECO:0000256" key="3">
    <source>
        <dbReference type="ARBA" id="ARBA00023125"/>
    </source>
</evidence>
<feature type="compositionally biased region" description="Pro residues" evidence="6">
    <location>
        <begin position="23"/>
        <end position="33"/>
    </location>
</feature>
<dbReference type="Gene3D" id="3.30.890.10">
    <property type="entry name" value="Methyl-cpg-binding Protein 2, Chain A"/>
    <property type="match status" value="1"/>
</dbReference>
<feature type="region of interest" description="Disordered" evidence="6">
    <location>
        <begin position="1"/>
        <end position="130"/>
    </location>
</feature>